<dbReference type="AlphaFoldDB" id="A0AAV7LLL6"/>
<sequence>MSAGWFFFCRETGAGGLLVLWRGLLSTSGSSGGGLFIGLAIVKSPVLCHYLPHSVGHVCQHPCNGDQGGVDVLQVLPDPKVLSLLQPHILLQRVQYLAQCILGMLVWSQDRGECLLERQFPGPVLPLSHSSLPSFPVVLCLCPLNRVPTATDPRSLIVLCLWGGLGSL</sequence>
<comment type="caution">
    <text evidence="1">The sequence shown here is derived from an EMBL/GenBank/DDBJ whole genome shotgun (WGS) entry which is preliminary data.</text>
</comment>
<name>A0AAV7LLL6_PLEWA</name>
<reference evidence="1" key="1">
    <citation type="journal article" date="2022" name="bioRxiv">
        <title>Sequencing and chromosome-scale assembly of the giantPleurodeles waltlgenome.</title>
        <authorList>
            <person name="Brown T."/>
            <person name="Elewa A."/>
            <person name="Iarovenko S."/>
            <person name="Subramanian E."/>
            <person name="Araus A.J."/>
            <person name="Petzold A."/>
            <person name="Susuki M."/>
            <person name="Suzuki K.-i.T."/>
            <person name="Hayashi T."/>
            <person name="Toyoda A."/>
            <person name="Oliveira C."/>
            <person name="Osipova E."/>
            <person name="Leigh N.D."/>
            <person name="Simon A."/>
            <person name="Yun M.H."/>
        </authorList>
    </citation>
    <scope>NUCLEOTIDE SEQUENCE</scope>
    <source>
        <strain evidence="1">20211129_DDA</strain>
        <tissue evidence="1">Liver</tissue>
    </source>
</reference>
<organism evidence="1 2">
    <name type="scientific">Pleurodeles waltl</name>
    <name type="common">Iberian ribbed newt</name>
    <dbReference type="NCBI Taxonomy" id="8319"/>
    <lineage>
        <taxon>Eukaryota</taxon>
        <taxon>Metazoa</taxon>
        <taxon>Chordata</taxon>
        <taxon>Craniata</taxon>
        <taxon>Vertebrata</taxon>
        <taxon>Euteleostomi</taxon>
        <taxon>Amphibia</taxon>
        <taxon>Batrachia</taxon>
        <taxon>Caudata</taxon>
        <taxon>Salamandroidea</taxon>
        <taxon>Salamandridae</taxon>
        <taxon>Pleurodelinae</taxon>
        <taxon>Pleurodeles</taxon>
    </lineage>
</organism>
<dbReference type="EMBL" id="JANPWB010000015">
    <property type="protein sequence ID" value="KAJ1089803.1"/>
    <property type="molecule type" value="Genomic_DNA"/>
</dbReference>
<keyword evidence="2" id="KW-1185">Reference proteome</keyword>
<proteinExistence type="predicted"/>
<dbReference type="Proteomes" id="UP001066276">
    <property type="component" value="Chromosome 11"/>
</dbReference>
<accession>A0AAV7LLL6</accession>
<evidence type="ECO:0000313" key="2">
    <source>
        <dbReference type="Proteomes" id="UP001066276"/>
    </source>
</evidence>
<protein>
    <submittedName>
        <fullName evidence="1">Uncharacterized protein</fullName>
    </submittedName>
</protein>
<gene>
    <name evidence="1" type="ORF">NDU88_002947</name>
</gene>
<evidence type="ECO:0000313" key="1">
    <source>
        <dbReference type="EMBL" id="KAJ1089803.1"/>
    </source>
</evidence>